<dbReference type="GO" id="GO:0005886">
    <property type="term" value="C:plasma membrane"/>
    <property type="evidence" value="ECO:0007669"/>
    <property type="project" value="UniProtKB-SubCell"/>
</dbReference>
<comment type="subcellular location">
    <subcellularLocation>
        <location evidence="2">Cell membrane</location>
        <topology evidence="2">Lipid-anchor</topology>
    </subcellularLocation>
</comment>
<dbReference type="EMBL" id="JPMI01000277">
    <property type="protein sequence ID" value="KFA88689.1"/>
    <property type="molecule type" value="Genomic_DNA"/>
</dbReference>
<protein>
    <submittedName>
        <fullName evidence="4">Transporter</fullName>
    </submittedName>
</protein>
<proteinExistence type="inferred from homology"/>
<feature type="compositionally biased region" description="Basic and acidic residues" evidence="3">
    <location>
        <begin position="519"/>
        <end position="529"/>
    </location>
</feature>
<dbReference type="InterPro" id="IPR003423">
    <property type="entry name" value="OMP_efflux"/>
</dbReference>
<evidence type="ECO:0000313" key="4">
    <source>
        <dbReference type="EMBL" id="KFA88689.1"/>
    </source>
</evidence>
<feature type="region of interest" description="Disordered" evidence="3">
    <location>
        <begin position="494"/>
        <end position="529"/>
    </location>
</feature>
<keyword evidence="2" id="KW-0812">Transmembrane</keyword>
<keyword evidence="2" id="KW-0472">Membrane</keyword>
<name>A0A084SJQ4_9BACT</name>
<dbReference type="Gene3D" id="1.20.1600.10">
    <property type="entry name" value="Outer membrane efflux proteins (OEP)"/>
    <property type="match status" value="1"/>
</dbReference>
<keyword evidence="2" id="KW-1134">Transmembrane beta strand</keyword>
<dbReference type="GO" id="GO:0015562">
    <property type="term" value="F:efflux transmembrane transporter activity"/>
    <property type="evidence" value="ECO:0007669"/>
    <property type="project" value="InterPro"/>
</dbReference>
<gene>
    <name evidence="4" type="ORF">Q664_39450</name>
</gene>
<reference evidence="4 5" key="1">
    <citation type="submission" date="2014-07" db="EMBL/GenBank/DDBJ databases">
        <title>Draft Genome Sequence of Gephyronic Acid Producer, Cystobacter violaceus Strain Cb vi76.</title>
        <authorList>
            <person name="Stevens D.C."/>
            <person name="Young J."/>
            <person name="Carmichael R."/>
            <person name="Tan J."/>
            <person name="Taylor R.E."/>
        </authorList>
    </citation>
    <scope>NUCLEOTIDE SEQUENCE [LARGE SCALE GENOMIC DNA]</scope>
    <source>
        <strain evidence="4 5">Cb vi76</strain>
    </source>
</reference>
<dbReference type="AlphaFoldDB" id="A0A084SJQ4"/>
<dbReference type="InterPro" id="IPR010131">
    <property type="entry name" value="MdtP/NodT-like"/>
</dbReference>
<dbReference type="NCBIfam" id="TIGR01845">
    <property type="entry name" value="outer_NodT"/>
    <property type="match status" value="1"/>
</dbReference>
<dbReference type="Gene3D" id="2.20.200.10">
    <property type="entry name" value="Outer membrane efflux proteins (OEP)"/>
    <property type="match status" value="1"/>
</dbReference>
<dbReference type="PANTHER" id="PTHR30203">
    <property type="entry name" value="OUTER MEMBRANE CATION EFFLUX PROTEIN"/>
    <property type="match status" value="1"/>
</dbReference>
<dbReference type="SUPFAM" id="SSF56954">
    <property type="entry name" value="Outer membrane efflux proteins (OEP)"/>
    <property type="match status" value="1"/>
</dbReference>
<dbReference type="PROSITE" id="PS51257">
    <property type="entry name" value="PROKAR_LIPOPROTEIN"/>
    <property type="match status" value="1"/>
</dbReference>
<dbReference type="Pfam" id="PF02321">
    <property type="entry name" value="OEP"/>
    <property type="match status" value="2"/>
</dbReference>
<keyword evidence="2" id="KW-0564">Palmitate</keyword>
<sequence length="529" mass="57754">MRGHDGARRAKSRGGPSFLGTAPLLFVVVALGGCTTVGPDFTRPEVSLTENWGAKGDPRIATQTATDIQWWKAFNDPALDRLVELANQQNLPLQVAGLRIVEARARLGVATGQQYPQVQAAFGNVTAQGISKNAANVSGLDTHFVNYELGFDAVWELDFWGRYRRGVEAESDNVLASVADYYSSLVSLTAEVARTYTVIRTFEVLIGQARENERVQQESLQIAESRFRNGATSELDVAQATTLLESTRATIPQLQAGLQQARNALSTLLGQPPGMVEELLAGPQEIPQAPALVAVGMPAEILRRRPDIRAAEFFAAAQCARVGVAKADLYPSFTLFGTIGLQATSGAGTSFNLGDSLFYSLGPRIRWPFFNYGRIKNTVRVEDARFQQLLVGYRNAVLQAAQEVENALAGYLNAQESVVFEQRAVNAAQKSVQLSLVQYREGAVDYQRVLDAQRSLLQQQNNLAQARSSVATSLIALYKALGGGWESRQDQPIVTEPTLDEMKKRTNWGEMLTQPSAPETKKSPEPAKH</sequence>
<comment type="similarity">
    <text evidence="1 2">Belongs to the outer membrane factor (OMF) (TC 1.B.17) family.</text>
</comment>
<dbReference type="RefSeq" id="WP_043407707.1">
    <property type="nucleotide sequence ID" value="NZ_JPMI01000277.1"/>
</dbReference>
<accession>A0A084SJQ4</accession>
<evidence type="ECO:0000256" key="2">
    <source>
        <dbReference type="RuleBase" id="RU362097"/>
    </source>
</evidence>
<comment type="caution">
    <text evidence="4">The sequence shown here is derived from an EMBL/GenBank/DDBJ whole genome shotgun (WGS) entry which is preliminary data.</text>
</comment>
<dbReference type="Proteomes" id="UP000028547">
    <property type="component" value="Unassembled WGS sequence"/>
</dbReference>
<evidence type="ECO:0000313" key="5">
    <source>
        <dbReference type="Proteomes" id="UP000028547"/>
    </source>
</evidence>
<evidence type="ECO:0000256" key="3">
    <source>
        <dbReference type="SAM" id="MobiDB-lite"/>
    </source>
</evidence>
<organism evidence="4 5">
    <name type="scientific">Archangium violaceum Cb vi76</name>
    <dbReference type="NCBI Taxonomy" id="1406225"/>
    <lineage>
        <taxon>Bacteria</taxon>
        <taxon>Pseudomonadati</taxon>
        <taxon>Myxococcota</taxon>
        <taxon>Myxococcia</taxon>
        <taxon>Myxococcales</taxon>
        <taxon>Cystobacterineae</taxon>
        <taxon>Archangiaceae</taxon>
        <taxon>Archangium</taxon>
    </lineage>
</organism>
<keyword evidence="2" id="KW-0449">Lipoprotein</keyword>
<evidence type="ECO:0000256" key="1">
    <source>
        <dbReference type="ARBA" id="ARBA00007613"/>
    </source>
</evidence>